<dbReference type="PANTHER" id="PTHR30250:SF10">
    <property type="entry name" value="LIPOPOLYSACCHARIDE BIOSYNTHESIS PROTEIN WZXC"/>
    <property type="match status" value="1"/>
</dbReference>
<gene>
    <name evidence="9" type="ordered locus">PSMK_02670</name>
</gene>
<keyword evidence="4 8" id="KW-0812">Transmembrane</keyword>
<dbReference type="EMBL" id="AP012338">
    <property type="protein sequence ID" value="BAM02426.1"/>
    <property type="molecule type" value="Genomic_DNA"/>
</dbReference>
<feature type="transmembrane region" description="Helical" evidence="8">
    <location>
        <begin position="110"/>
        <end position="128"/>
    </location>
</feature>
<protein>
    <submittedName>
        <fullName evidence="9">Putative polysaccharide biosynthesis protein</fullName>
    </submittedName>
</protein>
<evidence type="ECO:0000313" key="10">
    <source>
        <dbReference type="Proteomes" id="UP000007881"/>
    </source>
</evidence>
<dbReference type="STRING" id="1142394.PSMK_02670"/>
<feature type="transmembrane region" description="Helical" evidence="8">
    <location>
        <begin position="167"/>
        <end position="186"/>
    </location>
</feature>
<dbReference type="HOGENOM" id="CLU_026911_3_2_0"/>
<sequence length="518" mass="54286">MPDPVEAGPAPTPSGANAAAPMRSLRQRAVNGGLWTIFGFGGGQGLRLVSNILLAQVLLKEDFGLMGMVSVVMAGLLMFSDIGIGPAVIQNRRTDDAFLNTAWTIQAARGFLLWAGAALLAVPVAAFFSAPSLVWVLPVASATAAIQGLRSTNWFSANRNLSVRGMMFIELGTVVVQAVVMVAWAYGVDASVWALVAGGLVSTAFHTVLSHLLPGIRNRITIDREAAGELIRFGRWLFLSTIVTFFAMHLDKLFLGAFMTTGAFGVYYIGQQLANLGPTLASKVAQLVGFPTLSEVHRGRPAEFDRLFLKLRVASVLPMIVLLQLLVLLGPSLFYLLYPVPLWGAGWIVQLLAIAGMTSLVGVSYGNAFMAKGHTLSNMLTVTAQVAITAVAVSAGFYLGGETGFLLALGVVQLAKHPVDAWLADRLGCWQPRFDLPVLALVVLLSLGAVAGSQALAPSSIALGAQVRAAAAELKSDVKQRLGLGLGLGTGGAEDAALGAGAPEPAAGREGPREAVRP</sequence>
<proteinExistence type="inferred from homology"/>
<keyword evidence="10" id="KW-1185">Reference proteome</keyword>
<dbReference type="AlphaFoldDB" id="I0IAY8"/>
<dbReference type="eggNOG" id="COG2244">
    <property type="taxonomic scope" value="Bacteria"/>
</dbReference>
<evidence type="ECO:0000256" key="3">
    <source>
        <dbReference type="ARBA" id="ARBA00022475"/>
    </source>
</evidence>
<feature type="transmembrane region" description="Helical" evidence="8">
    <location>
        <begin position="253"/>
        <end position="270"/>
    </location>
</feature>
<feature type="transmembrane region" description="Helical" evidence="8">
    <location>
        <begin position="436"/>
        <end position="457"/>
    </location>
</feature>
<evidence type="ECO:0000256" key="5">
    <source>
        <dbReference type="ARBA" id="ARBA00022989"/>
    </source>
</evidence>
<feature type="transmembrane region" description="Helical" evidence="8">
    <location>
        <begin position="344"/>
        <end position="366"/>
    </location>
</feature>
<evidence type="ECO:0000256" key="6">
    <source>
        <dbReference type="ARBA" id="ARBA00023136"/>
    </source>
</evidence>
<feature type="compositionally biased region" description="Low complexity" evidence="7">
    <location>
        <begin position="496"/>
        <end position="509"/>
    </location>
</feature>
<keyword evidence="6 8" id="KW-0472">Membrane</keyword>
<evidence type="ECO:0000256" key="4">
    <source>
        <dbReference type="ARBA" id="ARBA00022692"/>
    </source>
</evidence>
<keyword evidence="3" id="KW-1003">Cell membrane</keyword>
<organism evidence="9 10">
    <name type="scientific">Phycisphaera mikurensis (strain NBRC 102666 / KCTC 22515 / FYK2301M01)</name>
    <dbReference type="NCBI Taxonomy" id="1142394"/>
    <lineage>
        <taxon>Bacteria</taxon>
        <taxon>Pseudomonadati</taxon>
        <taxon>Planctomycetota</taxon>
        <taxon>Phycisphaerae</taxon>
        <taxon>Phycisphaerales</taxon>
        <taxon>Phycisphaeraceae</taxon>
        <taxon>Phycisphaera</taxon>
    </lineage>
</organism>
<evidence type="ECO:0000256" key="2">
    <source>
        <dbReference type="ARBA" id="ARBA00007430"/>
    </source>
</evidence>
<feature type="transmembrane region" description="Helical" evidence="8">
    <location>
        <begin position="230"/>
        <end position="247"/>
    </location>
</feature>
<evidence type="ECO:0000256" key="1">
    <source>
        <dbReference type="ARBA" id="ARBA00004651"/>
    </source>
</evidence>
<evidence type="ECO:0000313" key="9">
    <source>
        <dbReference type="EMBL" id="BAM02426.1"/>
    </source>
</evidence>
<dbReference type="Pfam" id="PF13440">
    <property type="entry name" value="Polysacc_synt_3"/>
    <property type="match status" value="1"/>
</dbReference>
<feature type="transmembrane region" description="Helical" evidence="8">
    <location>
        <begin position="316"/>
        <end position="338"/>
    </location>
</feature>
<dbReference type="KEGG" id="phm:PSMK_02670"/>
<feature type="transmembrane region" description="Helical" evidence="8">
    <location>
        <begin position="134"/>
        <end position="155"/>
    </location>
</feature>
<dbReference type="Proteomes" id="UP000007881">
    <property type="component" value="Chromosome"/>
</dbReference>
<comment type="similarity">
    <text evidence="2">Belongs to the polysaccharide synthase family.</text>
</comment>
<comment type="subcellular location">
    <subcellularLocation>
        <location evidence="1">Cell membrane</location>
        <topology evidence="1">Multi-pass membrane protein</topology>
    </subcellularLocation>
</comment>
<feature type="region of interest" description="Disordered" evidence="7">
    <location>
        <begin position="496"/>
        <end position="518"/>
    </location>
</feature>
<evidence type="ECO:0000256" key="8">
    <source>
        <dbReference type="SAM" id="Phobius"/>
    </source>
</evidence>
<dbReference type="InterPro" id="IPR050833">
    <property type="entry name" value="Poly_Biosynth_Transport"/>
</dbReference>
<dbReference type="GO" id="GO:0005886">
    <property type="term" value="C:plasma membrane"/>
    <property type="evidence" value="ECO:0007669"/>
    <property type="project" value="UniProtKB-SubCell"/>
</dbReference>
<feature type="transmembrane region" description="Helical" evidence="8">
    <location>
        <begin position="192"/>
        <end position="209"/>
    </location>
</feature>
<feature type="transmembrane region" description="Helical" evidence="8">
    <location>
        <begin position="65"/>
        <end position="89"/>
    </location>
</feature>
<evidence type="ECO:0000256" key="7">
    <source>
        <dbReference type="SAM" id="MobiDB-lite"/>
    </source>
</evidence>
<name>I0IAY8_PHYMF</name>
<dbReference type="PANTHER" id="PTHR30250">
    <property type="entry name" value="PST FAMILY PREDICTED COLANIC ACID TRANSPORTER"/>
    <property type="match status" value="1"/>
</dbReference>
<reference evidence="9 10" key="1">
    <citation type="submission" date="2012-02" db="EMBL/GenBank/DDBJ databases">
        <title>Complete genome sequence of Phycisphaera mikurensis NBRC 102666.</title>
        <authorList>
            <person name="Ankai A."/>
            <person name="Hosoyama A."/>
            <person name="Terui Y."/>
            <person name="Sekine M."/>
            <person name="Fukai R."/>
            <person name="Kato Y."/>
            <person name="Nakamura S."/>
            <person name="Yamada-Narita S."/>
            <person name="Kawakoshi A."/>
            <person name="Fukunaga Y."/>
            <person name="Yamazaki S."/>
            <person name="Fujita N."/>
        </authorList>
    </citation>
    <scope>NUCLEOTIDE SEQUENCE [LARGE SCALE GENOMIC DNA]</scope>
    <source>
        <strain evidence="10">NBRC 102666 / KCTC 22515 / FYK2301M01</strain>
    </source>
</reference>
<accession>I0IAY8</accession>
<keyword evidence="5 8" id="KW-1133">Transmembrane helix</keyword>